<dbReference type="Proteomes" id="UP001208689">
    <property type="component" value="Chromosome"/>
</dbReference>
<sequence>MAYHCPECGNEIGFGESICPNCKADVTGVWEQASSPKNSGPKVAPGMGGIDQNDSSPFPPPAGGSLNSPFPPAAGNSPFPPAANMSSPFASPKEKVEKNTSDIGSPFPGSNNMNPFAPSSEITSPFPPTPQESTPFPPTAPASSPFQQIQGPFLEIARIGGKIDIPEGELRLGRDEIQGVATIALPDLNAYKNISRKRANSEHFILRKKGNVVTIEDRGSTNGTYMGTEKITGTNPRTLKNGDKIVLPIEEHGKMVQLEMIFKIK</sequence>
<reference evidence="3" key="1">
    <citation type="submission" date="2022-09" db="EMBL/GenBank/DDBJ databases">
        <title>Actin cytoskeleton and complex cell architecture in an #Asgard archaeon.</title>
        <authorList>
            <person name="Ponce Toledo R.I."/>
            <person name="Schleper C."/>
            <person name="Rodrigues Oliveira T."/>
            <person name="Wollweber F."/>
            <person name="Xu J."/>
            <person name="Rittmann S."/>
            <person name="Klingl A."/>
            <person name="Pilhofer M."/>
        </authorList>
    </citation>
    <scope>NUCLEOTIDE SEQUENCE</scope>
    <source>
        <strain evidence="3">B-35</strain>
    </source>
</reference>
<name>A0ABY6HSM5_9ARCH</name>
<dbReference type="CDD" id="cd00060">
    <property type="entry name" value="FHA"/>
    <property type="match status" value="1"/>
</dbReference>
<dbReference type="SUPFAM" id="SSF49879">
    <property type="entry name" value="SMAD/FHA domain"/>
    <property type="match status" value="1"/>
</dbReference>
<dbReference type="InterPro" id="IPR008984">
    <property type="entry name" value="SMAD_FHA_dom_sf"/>
</dbReference>
<dbReference type="EMBL" id="CP104013">
    <property type="protein sequence ID" value="UYP46513.1"/>
    <property type="molecule type" value="Genomic_DNA"/>
</dbReference>
<evidence type="ECO:0000259" key="2">
    <source>
        <dbReference type="PROSITE" id="PS50006"/>
    </source>
</evidence>
<organism evidence="3 4">
    <name type="scientific">Candidatus Lokiarchaeum ossiferum</name>
    <dbReference type="NCBI Taxonomy" id="2951803"/>
    <lineage>
        <taxon>Archaea</taxon>
        <taxon>Promethearchaeati</taxon>
        <taxon>Promethearchaeota</taxon>
        <taxon>Promethearchaeia</taxon>
        <taxon>Promethearchaeales</taxon>
        <taxon>Promethearchaeaceae</taxon>
        <taxon>Candidatus Lokiarchaeum</taxon>
    </lineage>
</organism>
<dbReference type="SMART" id="SM00240">
    <property type="entry name" value="FHA"/>
    <property type="match status" value="1"/>
</dbReference>
<proteinExistence type="predicted"/>
<protein>
    <recommendedName>
        <fullName evidence="2">FHA domain-containing protein</fullName>
    </recommendedName>
</protein>
<gene>
    <name evidence="3" type="ORF">NEF87_002798</name>
</gene>
<evidence type="ECO:0000313" key="3">
    <source>
        <dbReference type="EMBL" id="UYP46513.1"/>
    </source>
</evidence>
<feature type="domain" description="FHA" evidence="2">
    <location>
        <begin position="170"/>
        <end position="231"/>
    </location>
</feature>
<feature type="region of interest" description="Disordered" evidence="1">
    <location>
        <begin position="32"/>
        <end position="100"/>
    </location>
</feature>
<evidence type="ECO:0000313" key="4">
    <source>
        <dbReference type="Proteomes" id="UP001208689"/>
    </source>
</evidence>
<dbReference type="Pfam" id="PF00498">
    <property type="entry name" value="FHA"/>
    <property type="match status" value="1"/>
</dbReference>
<dbReference type="PROSITE" id="PS50006">
    <property type="entry name" value="FHA_DOMAIN"/>
    <property type="match status" value="1"/>
</dbReference>
<dbReference type="Gene3D" id="2.60.200.20">
    <property type="match status" value="1"/>
</dbReference>
<dbReference type="InterPro" id="IPR000253">
    <property type="entry name" value="FHA_dom"/>
</dbReference>
<keyword evidence="4" id="KW-1185">Reference proteome</keyword>
<accession>A0ABY6HSM5</accession>
<evidence type="ECO:0000256" key="1">
    <source>
        <dbReference type="SAM" id="MobiDB-lite"/>
    </source>
</evidence>